<dbReference type="AlphaFoldDB" id="D8JSH4"/>
<name>D8JSH4_HYPDA</name>
<gene>
    <name evidence="3" type="ordered locus">Hden_2472</name>
</gene>
<dbReference type="HOGENOM" id="CLU_1813185_0_0_5"/>
<sequence length="148" mass="16047" precursor="true">MAASGIKRNSQARASRRRHRLRRPFRDAAGAALLFVMLTSVGTSAPVKAYPFAVAAGGIERTITSHTMKAIAEDRPAPIIEIATTSSPRNPDAVFRRTSSTTAWVLLGLSLSLLTALNLSIIRHLRRVYVKPKTHRAALSATRGGRGY</sequence>
<protein>
    <submittedName>
        <fullName evidence="3">Uncharacterized protein</fullName>
    </submittedName>
</protein>
<feature type="region of interest" description="Disordered" evidence="1">
    <location>
        <begin position="1"/>
        <end position="21"/>
    </location>
</feature>
<dbReference type="OrthoDB" id="9836397at2"/>
<accession>D8JSH4</accession>
<evidence type="ECO:0000256" key="1">
    <source>
        <dbReference type="SAM" id="MobiDB-lite"/>
    </source>
</evidence>
<dbReference type="EMBL" id="CP002083">
    <property type="protein sequence ID" value="ADJ24268.1"/>
    <property type="molecule type" value="Genomic_DNA"/>
</dbReference>
<dbReference type="KEGG" id="hdn:Hden_2472"/>
<keyword evidence="2" id="KW-0812">Transmembrane</keyword>
<proteinExistence type="predicted"/>
<keyword evidence="4" id="KW-1185">Reference proteome</keyword>
<evidence type="ECO:0000256" key="2">
    <source>
        <dbReference type="SAM" id="Phobius"/>
    </source>
</evidence>
<dbReference type="RefSeq" id="WP_013216427.1">
    <property type="nucleotide sequence ID" value="NC_014313.1"/>
</dbReference>
<evidence type="ECO:0000313" key="4">
    <source>
        <dbReference type="Proteomes" id="UP000002033"/>
    </source>
</evidence>
<keyword evidence="2" id="KW-0472">Membrane</keyword>
<keyword evidence="2" id="KW-1133">Transmembrane helix</keyword>
<dbReference type="Proteomes" id="UP000002033">
    <property type="component" value="Chromosome"/>
</dbReference>
<feature type="transmembrane region" description="Helical" evidence="2">
    <location>
        <begin position="103"/>
        <end position="122"/>
    </location>
</feature>
<organism evidence="3 4">
    <name type="scientific">Hyphomicrobium denitrificans (strain ATCC 51888 / DSM 1869 / NCIMB 11706 / TK 0415)</name>
    <dbReference type="NCBI Taxonomy" id="582899"/>
    <lineage>
        <taxon>Bacteria</taxon>
        <taxon>Pseudomonadati</taxon>
        <taxon>Pseudomonadota</taxon>
        <taxon>Alphaproteobacteria</taxon>
        <taxon>Hyphomicrobiales</taxon>
        <taxon>Hyphomicrobiaceae</taxon>
        <taxon>Hyphomicrobium</taxon>
    </lineage>
</organism>
<reference evidence="4" key="1">
    <citation type="journal article" date="2011" name="J. Bacteriol.">
        <title>Genome sequences of eight morphologically diverse alphaproteobacteria.</title>
        <authorList>
            <consortium name="US DOE Joint Genome Institute"/>
            <person name="Brown P.J."/>
            <person name="Kysela D.T."/>
            <person name="Buechlein A."/>
            <person name="Hemmerich C."/>
            <person name="Brun Y.V."/>
        </authorList>
    </citation>
    <scope>NUCLEOTIDE SEQUENCE [LARGE SCALE GENOMIC DNA]</scope>
    <source>
        <strain evidence="4">ATCC 51888 / DSM 1869 / NCIB 11706 / TK 0415</strain>
    </source>
</reference>
<evidence type="ECO:0000313" key="3">
    <source>
        <dbReference type="EMBL" id="ADJ24268.1"/>
    </source>
</evidence>